<sequence>MSSPPSNTRSENRKHTRRIAMDRRTFVKGVGAAALVAAAGPRLGWAKATADEIAKLGTSLTPVGAVKEGNADGSIVPWAGKWLGTPDGVSFAGTGKPLVSPYAGDKPLFTITAQNYKQYADKLSAGQQAMFEKYGATFKMNVYPCHRDFRFSDWTHEQYKLNAQNAELTPSGEGVTNVLGGCAFPFPKSGLESIWSSITAPKAFTERGTYDEAVVYPDGNIAWGGQQWDIYAPPFDPNVQRSTGVIESAFLFRSTTKPERERGTITLVREWWDFEKSPTQSYQYIPGTRRVKQVPEVAGDYPLGPGGFHTVDDTRLWTQSPRRYDWELVGKKEFYVPYNNYEVDSPDIKYKDLLGKSHLNPEFVRWELHRVWVLKAKLKPGIRHIYAARTLYVEEDSGQPLMADMYDARQQLYRFALNTVSYDYAAQVFVTRITCYHDLISGAYMADRLTNEVSDKPKFNQGGRKLSDYTAEELKRKGV</sequence>
<dbReference type="InterPro" id="IPR006311">
    <property type="entry name" value="TAT_signal"/>
</dbReference>
<reference evidence="1 2" key="1">
    <citation type="submission" date="2018-09" db="EMBL/GenBank/DDBJ databases">
        <authorList>
            <person name="Zhu H."/>
        </authorList>
    </citation>
    <scope>NUCLEOTIDE SEQUENCE [LARGE SCALE GENOMIC DNA]</scope>
    <source>
        <strain evidence="1 2">K1W22B-8</strain>
    </source>
</reference>
<dbReference type="Gene3D" id="2.50.20.10">
    <property type="entry name" value="Lipoprotein localisation LolA/LolB/LppX"/>
    <property type="match status" value="1"/>
</dbReference>
<evidence type="ECO:0000313" key="1">
    <source>
        <dbReference type="EMBL" id="RJF88277.1"/>
    </source>
</evidence>
<evidence type="ECO:0000313" key="2">
    <source>
        <dbReference type="Proteomes" id="UP000284605"/>
    </source>
</evidence>
<protein>
    <submittedName>
        <fullName evidence="1">DUF1329 domain-containing protein</fullName>
    </submittedName>
</protein>
<dbReference type="Pfam" id="PF07044">
    <property type="entry name" value="DUF1329"/>
    <property type="match status" value="1"/>
</dbReference>
<gene>
    <name evidence="1" type="ORF">D3874_15705</name>
</gene>
<dbReference type="PROSITE" id="PS51318">
    <property type="entry name" value="TAT"/>
    <property type="match status" value="1"/>
</dbReference>
<organism evidence="1 2">
    <name type="scientific">Oleomonas cavernae</name>
    <dbReference type="NCBI Taxonomy" id="2320859"/>
    <lineage>
        <taxon>Bacteria</taxon>
        <taxon>Pseudomonadati</taxon>
        <taxon>Pseudomonadota</taxon>
        <taxon>Alphaproteobacteria</taxon>
        <taxon>Acetobacterales</taxon>
        <taxon>Acetobacteraceae</taxon>
        <taxon>Oleomonas</taxon>
    </lineage>
</organism>
<proteinExistence type="predicted"/>
<dbReference type="EMBL" id="QYUK01000011">
    <property type="protein sequence ID" value="RJF88277.1"/>
    <property type="molecule type" value="Genomic_DNA"/>
</dbReference>
<dbReference type="AlphaFoldDB" id="A0A418WE27"/>
<dbReference type="Proteomes" id="UP000284605">
    <property type="component" value="Unassembled WGS sequence"/>
</dbReference>
<keyword evidence="2" id="KW-1185">Reference proteome</keyword>
<name>A0A418WE27_9PROT</name>
<dbReference type="CDD" id="cd16329">
    <property type="entry name" value="LolA_like"/>
    <property type="match status" value="1"/>
</dbReference>
<accession>A0A418WE27</accession>
<comment type="caution">
    <text evidence="1">The sequence shown here is derived from an EMBL/GenBank/DDBJ whole genome shotgun (WGS) entry which is preliminary data.</text>
</comment>
<dbReference type="InterPro" id="IPR010752">
    <property type="entry name" value="DUF1329"/>
</dbReference>